<evidence type="ECO:0000313" key="3">
    <source>
        <dbReference type="Proteomes" id="UP001054945"/>
    </source>
</evidence>
<keyword evidence="3" id="KW-1185">Reference proteome</keyword>
<dbReference type="Proteomes" id="UP001054945">
    <property type="component" value="Unassembled WGS sequence"/>
</dbReference>
<reference evidence="2 3" key="1">
    <citation type="submission" date="2021-06" db="EMBL/GenBank/DDBJ databases">
        <title>Caerostris extrusa draft genome.</title>
        <authorList>
            <person name="Kono N."/>
            <person name="Arakawa K."/>
        </authorList>
    </citation>
    <scope>NUCLEOTIDE SEQUENCE [LARGE SCALE GENOMIC DNA]</scope>
</reference>
<organism evidence="2 3">
    <name type="scientific">Caerostris extrusa</name>
    <name type="common">Bark spider</name>
    <name type="synonym">Caerostris bankana</name>
    <dbReference type="NCBI Taxonomy" id="172846"/>
    <lineage>
        <taxon>Eukaryota</taxon>
        <taxon>Metazoa</taxon>
        <taxon>Ecdysozoa</taxon>
        <taxon>Arthropoda</taxon>
        <taxon>Chelicerata</taxon>
        <taxon>Arachnida</taxon>
        <taxon>Araneae</taxon>
        <taxon>Araneomorphae</taxon>
        <taxon>Entelegynae</taxon>
        <taxon>Araneoidea</taxon>
        <taxon>Araneidae</taxon>
        <taxon>Caerostris</taxon>
    </lineage>
</organism>
<evidence type="ECO:0000256" key="1">
    <source>
        <dbReference type="SAM" id="MobiDB-lite"/>
    </source>
</evidence>
<feature type="region of interest" description="Disordered" evidence="1">
    <location>
        <begin position="20"/>
        <end position="57"/>
    </location>
</feature>
<feature type="compositionally biased region" description="Basic and acidic residues" evidence="1">
    <location>
        <begin position="23"/>
        <end position="42"/>
    </location>
</feature>
<protein>
    <submittedName>
        <fullName evidence="2">Uncharacterized protein</fullName>
    </submittedName>
</protein>
<gene>
    <name evidence="2" type="ORF">CEXT_562261</name>
</gene>
<name>A0AAV4SN18_CAEEX</name>
<dbReference type="EMBL" id="BPLR01009746">
    <property type="protein sequence ID" value="GIY34256.1"/>
    <property type="molecule type" value="Genomic_DNA"/>
</dbReference>
<accession>A0AAV4SN18</accession>
<comment type="caution">
    <text evidence="2">The sequence shown here is derived from an EMBL/GenBank/DDBJ whole genome shotgun (WGS) entry which is preliminary data.</text>
</comment>
<dbReference type="AlphaFoldDB" id="A0AAV4SN18"/>
<sequence length="79" mass="8883">MRKTNNFTSFGFVFFLTESNRTPSDDEHRKQSRGTERRRLGRDGQLPPGRRLSPGNNSIAACSEGDCSKTLLFLCVFLG</sequence>
<evidence type="ECO:0000313" key="2">
    <source>
        <dbReference type="EMBL" id="GIY34256.1"/>
    </source>
</evidence>
<proteinExistence type="predicted"/>